<protein>
    <submittedName>
        <fullName evidence="2">DUF2771 family protein</fullName>
    </submittedName>
</protein>
<sequence length="162" mass="17182">MRRSRVVALLAAGGFAVLTGCSAPGPAEVTFYADGHTINTTPVLTCDYSQQLAQPCSAKGATQTLKVRPGKPVQISVPGEVAGAPWQIVYEYVTPQGEFKQSDPIPFTSLDRYAYTVTPPTPADRISAVDVQKYTAVLNAGTGESGLLPSDVWGLRLDQPQS</sequence>
<evidence type="ECO:0000313" key="3">
    <source>
        <dbReference type="Proteomes" id="UP001304298"/>
    </source>
</evidence>
<keyword evidence="1" id="KW-0732">Signal</keyword>
<accession>A0ABU5QYE4</accession>
<dbReference type="Pfam" id="PF10969">
    <property type="entry name" value="DUF2771"/>
    <property type="match status" value="1"/>
</dbReference>
<comment type="caution">
    <text evidence="2">The sequence shown here is derived from an EMBL/GenBank/DDBJ whole genome shotgun (WGS) entry which is preliminary data.</text>
</comment>
<dbReference type="PROSITE" id="PS51257">
    <property type="entry name" value="PROKAR_LIPOPROTEIN"/>
    <property type="match status" value="1"/>
</dbReference>
<keyword evidence="3" id="KW-1185">Reference proteome</keyword>
<name>A0ABU5QYE4_9PSEU</name>
<reference evidence="2 3" key="1">
    <citation type="submission" date="2023-12" db="EMBL/GenBank/DDBJ databases">
        <title>Amycolatopsis sp. V23-08.</title>
        <authorList>
            <person name="Somphong A."/>
        </authorList>
    </citation>
    <scope>NUCLEOTIDE SEQUENCE [LARGE SCALE GENOMIC DNA]</scope>
    <source>
        <strain evidence="2 3">V23-08</strain>
    </source>
</reference>
<dbReference type="RefSeq" id="WP_323324203.1">
    <property type="nucleotide sequence ID" value="NZ_JAYFSI010000001.1"/>
</dbReference>
<organism evidence="2 3">
    <name type="scientific">Amycolatopsis heterodermiae</name>
    <dbReference type="NCBI Taxonomy" id="3110235"/>
    <lineage>
        <taxon>Bacteria</taxon>
        <taxon>Bacillati</taxon>
        <taxon>Actinomycetota</taxon>
        <taxon>Actinomycetes</taxon>
        <taxon>Pseudonocardiales</taxon>
        <taxon>Pseudonocardiaceae</taxon>
        <taxon>Amycolatopsis</taxon>
    </lineage>
</organism>
<dbReference type="EMBL" id="JAYFSI010000001">
    <property type="protein sequence ID" value="MEA5358966.1"/>
    <property type="molecule type" value="Genomic_DNA"/>
</dbReference>
<feature type="signal peptide" evidence="1">
    <location>
        <begin position="1"/>
        <end position="23"/>
    </location>
</feature>
<feature type="chain" id="PRO_5046040690" evidence="1">
    <location>
        <begin position="24"/>
        <end position="162"/>
    </location>
</feature>
<dbReference type="InterPro" id="IPR024495">
    <property type="entry name" value="DUF2771"/>
</dbReference>
<proteinExistence type="predicted"/>
<evidence type="ECO:0000313" key="2">
    <source>
        <dbReference type="EMBL" id="MEA5358966.1"/>
    </source>
</evidence>
<evidence type="ECO:0000256" key="1">
    <source>
        <dbReference type="SAM" id="SignalP"/>
    </source>
</evidence>
<dbReference type="Proteomes" id="UP001304298">
    <property type="component" value="Unassembled WGS sequence"/>
</dbReference>
<gene>
    <name evidence="2" type="ORF">VA596_05420</name>
</gene>